<organism evidence="1 2">
    <name type="scientific">Lasiosphaeria ovina</name>
    <dbReference type="NCBI Taxonomy" id="92902"/>
    <lineage>
        <taxon>Eukaryota</taxon>
        <taxon>Fungi</taxon>
        <taxon>Dikarya</taxon>
        <taxon>Ascomycota</taxon>
        <taxon>Pezizomycotina</taxon>
        <taxon>Sordariomycetes</taxon>
        <taxon>Sordariomycetidae</taxon>
        <taxon>Sordariales</taxon>
        <taxon>Lasiosphaeriaceae</taxon>
        <taxon>Lasiosphaeria</taxon>
    </lineage>
</organism>
<protein>
    <submittedName>
        <fullName evidence="1">Uncharacterized protein</fullName>
    </submittedName>
</protein>
<sequence length="220" mass="24580">MVLHNEKPFFMIRGLKPQWFSKRKNGIIHLGIGSHVATKRALAKGDATVLLYLLTMIINPQPFQNDFDEIVSLSSLSRPAAGGDFFLADINDITAATKSGRCSSTRQSNGMVIQASRSRLCNNNFFFCPARPDGIDDLEIQALDALHAAGHEVAVPTAFRASHKHTTARYLLRLILRDQRNPAWHVPRASQPTWRELYGHADEDEVVPVLPLLFSFKASY</sequence>
<dbReference type="Proteomes" id="UP001287356">
    <property type="component" value="Unassembled WGS sequence"/>
</dbReference>
<reference evidence="1" key="2">
    <citation type="submission" date="2023-06" db="EMBL/GenBank/DDBJ databases">
        <authorList>
            <consortium name="Lawrence Berkeley National Laboratory"/>
            <person name="Haridas S."/>
            <person name="Hensen N."/>
            <person name="Bonometti L."/>
            <person name="Westerberg I."/>
            <person name="Brannstrom I.O."/>
            <person name="Guillou S."/>
            <person name="Cros-Aarteil S."/>
            <person name="Calhoun S."/>
            <person name="Kuo A."/>
            <person name="Mondo S."/>
            <person name="Pangilinan J."/>
            <person name="Riley R."/>
            <person name="Labutti K."/>
            <person name="Andreopoulos B."/>
            <person name="Lipzen A."/>
            <person name="Chen C."/>
            <person name="Yanf M."/>
            <person name="Daum C."/>
            <person name="Ng V."/>
            <person name="Clum A."/>
            <person name="Steindorff A."/>
            <person name="Ohm R."/>
            <person name="Martin F."/>
            <person name="Silar P."/>
            <person name="Natvig D."/>
            <person name="Lalanne C."/>
            <person name="Gautier V."/>
            <person name="Ament-Velasquez S.L."/>
            <person name="Kruys A."/>
            <person name="Hutchinson M.I."/>
            <person name="Powell A.J."/>
            <person name="Barry K."/>
            <person name="Miller A.N."/>
            <person name="Grigoriev I.V."/>
            <person name="Debuchy R."/>
            <person name="Gladieux P."/>
            <person name="Thoren M.H."/>
            <person name="Johannesson H."/>
        </authorList>
    </citation>
    <scope>NUCLEOTIDE SEQUENCE</scope>
    <source>
        <strain evidence="1">CBS 958.72</strain>
    </source>
</reference>
<gene>
    <name evidence="1" type="ORF">B0T24DRAFT_674336</name>
</gene>
<accession>A0AAE0NN35</accession>
<evidence type="ECO:0000313" key="1">
    <source>
        <dbReference type="EMBL" id="KAK3384586.1"/>
    </source>
</evidence>
<name>A0AAE0NN35_9PEZI</name>
<reference evidence="1" key="1">
    <citation type="journal article" date="2023" name="Mol. Phylogenet. Evol.">
        <title>Genome-scale phylogeny and comparative genomics of the fungal order Sordariales.</title>
        <authorList>
            <person name="Hensen N."/>
            <person name="Bonometti L."/>
            <person name="Westerberg I."/>
            <person name="Brannstrom I.O."/>
            <person name="Guillou S."/>
            <person name="Cros-Aarteil S."/>
            <person name="Calhoun S."/>
            <person name="Haridas S."/>
            <person name="Kuo A."/>
            <person name="Mondo S."/>
            <person name="Pangilinan J."/>
            <person name="Riley R."/>
            <person name="LaButti K."/>
            <person name="Andreopoulos B."/>
            <person name="Lipzen A."/>
            <person name="Chen C."/>
            <person name="Yan M."/>
            <person name="Daum C."/>
            <person name="Ng V."/>
            <person name="Clum A."/>
            <person name="Steindorff A."/>
            <person name="Ohm R.A."/>
            <person name="Martin F."/>
            <person name="Silar P."/>
            <person name="Natvig D.O."/>
            <person name="Lalanne C."/>
            <person name="Gautier V."/>
            <person name="Ament-Velasquez S.L."/>
            <person name="Kruys A."/>
            <person name="Hutchinson M.I."/>
            <person name="Powell A.J."/>
            <person name="Barry K."/>
            <person name="Miller A.N."/>
            <person name="Grigoriev I.V."/>
            <person name="Debuchy R."/>
            <person name="Gladieux P."/>
            <person name="Hiltunen Thoren M."/>
            <person name="Johannesson H."/>
        </authorList>
    </citation>
    <scope>NUCLEOTIDE SEQUENCE</scope>
    <source>
        <strain evidence="1">CBS 958.72</strain>
    </source>
</reference>
<evidence type="ECO:0000313" key="2">
    <source>
        <dbReference type="Proteomes" id="UP001287356"/>
    </source>
</evidence>
<proteinExistence type="predicted"/>
<keyword evidence="2" id="KW-1185">Reference proteome</keyword>
<comment type="caution">
    <text evidence="1">The sequence shown here is derived from an EMBL/GenBank/DDBJ whole genome shotgun (WGS) entry which is preliminary data.</text>
</comment>
<dbReference type="EMBL" id="JAULSN010000001">
    <property type="protein sequence ID" value="KAK3384586.1"/>
    <property type="molecule type" value="Genomic_DNA"/>
</dbReference>
<dbReference type="AlphaFoldDB" id="A0AAE0NN35"/>